<feature type="non-terminal residue" evidence="1">
    <location>
        <position position="1"/>
    </location>
</feature>
<dbReference type="AlphaFoldDB" id="X0ZJT5"/>
<gene>
    <name evidence="1" type="ORF">S01H4_14312</name>
</gene>
<organism evidence="1">
    <name type="scientific">marine sediment metagenome</name>
    <dbReference type="NCBI Taxonomy" id="412755"/>
    <lineage>
        <taxon>unclassified sequences</taxon>
        <taxon>metagenomes</taxon>
        <taxon>ecological metagenomes</taxon>
    </lineage>
</organism>
<proteinExistence type="predicted"/>
<sequence length="82" mass="9302">TTIDLSFTFLNQSVIQLANDIEDNRVVLYNLIEQRANEIDDSIINVQTLLNLLNSSVANESLIVWVSGDINPIEVLLLIHYF</sequence>
<protein>
    <submittedName>
        <fullName evidence="1">Uncharacterized protein</fullName>
    </submittedName>
</protein>
<comment type="caution">
    <text evidence="1">The sequence shown here is derived from an EMBL/GenBank/DDBJ whole genome shotgun (WGS) entry which is preliminary data.</text>
</comment>
<dbReference type="EMBL" id="BART01006279">
    <property type="protein sequence ID" value="GAG60613.1"/>
    <property type="molecule type" value="Genomic_DNA"/>
</dbReference>
<evidence type="ECO:0000313" key="1">
    <source>
        <dbReference type="EMBL" id="GAG60613.1"/>
    </source>
</evidence>
<name>X0ZJT5_9ZZZZ</name>
<reference evidence="1" key="1">
    <citation type="journal article" date="2014" name="Front. Microbiol.">
        <title>High frequency of phylogenetically diverse reductive dehalogenase-homologous genes in deep subseafloor sedimentary metagenomes.</title>
        <authorList>
            <person name="Kawai M."/>
            <person name="Futagami T."/>
            <person name="Toyoda A."/>
            <person name="Takaki Y."/>
            <person name="Nishi S."/>
            <person name="Hori S."/>
            <person name="Arai W."/>
            <person name="Tsubouchi T."/>
            <person name="Morono Y."/>
            <person name="Uchiyama I."/>
            <person name="Ito T."/>
            <person name="Fujiyama A."/>
            <person name="Inagaki F."/>
            <person name="Takami H."/>
        </authorList>
    </citation>
    <scope>NUCLEOTIDE SEQUENCE</scope>
    <source>
        <strain evidence="1">Expedition CK06-06</strain>
    </source>
</reference>
<accession>X0ZJT5</accession>